<feature type="chain" id="PRO_5031464989" evidence="1">
    <location>
        <begin position="20"/>
        <end position="96"/>
    </location>
</feature>
<proteinExistence type="predicted"/>
<dbReference type="EMBL" id="JACIDY010000001">
    <property type="protein sequence ID" value="MBB3938737.1"/>
    <property type="molecule type" value="Genomic_DNA"/>
</dbReference>
<evidence type="ECO:0000313" key="2">
    <source>
        <dbReference type="EMBL" id="MBB3938737.1"/>
    </source>
</evidence>
<organism evidence="2 3">
    <name type="scientific">Novosphingobium fluoreni</name>
    <dbReference type="NCBI Taxonomy" id="1391222"/>
    <lineage>
        <taxon>Bacteria</taxon>
        <taxon>Pseudomonadati</taxon>
        <taxon>Pseudomonadota</taxon>
        <taxon>Alphaproteobacteria</taxon>
        <taxon>Sphingomonadales</taxon>
        <taxon>Sphingomonadaceae</taxon>
        <taxon>Novosphingobium</taxon>
    </lineage>
</organism>
<name>A0A7W6BXN0_9SPHN</name>
<sequence>MLKTAMFAALAAITTVATAAPVLAKDVTVRYGDLDLASAKGQKELSRRVDRAAKVACDFEAENRIPSYSAMTCYHQARAKASTQVATIVEDARLGG</sequence>
<evidence type="ECO:0000256" key="1">
    <source>
        <dbReference type="SAM" id="SignalP"/>
    </source>
</evidence>
<dbReference type="NCBIfam" id="TIGR04433">
    <property type="entry name" value="UrcA_uranyl"/>
    <property type="match status" value="1"/>
</dbReference>
<reference evidence="2 3" key="1">
    <citation type="submission" date="2020-08" db="EMBL/GenBank/DDBJ databases">
        <title>Genomic Encyclopedia of Type Strains, Phase IV (KMG-IV): sequencing the most valuable type-strain genomes for metagenomic binning, comparative biology and taxonomic classification.</title>
        <authorList>
            <person name="Goeker M."/>
        </authorList>
    </citation>
    <scope>NUCLEOTIDE SEQUENCE [LARGE SCALE GENOMIC DNA]</scope>
    <source>
        <strain evidence="2 3">DSM 27568</strain>
    </source>
</reference>
<keyword evidence="3" id="KW-1185">Reference proteome</keyword>
<accession>A0A7W6BXN0</accession>
<evidence type="ECO:0000313" key="3">
    <source>
        <dbReference type="Proteomes" id="UP000561459"/>
    </source>
</evidence>
<protein>
    <submittedName>
        <fullName evidence="2">UrcA family protein</fullName>
    </submittedName>
</protein>
<keyword evidence="1" id="KW-0732">Signal</keyword>
<feature type="signal peptide" evidence="1">
    <location>
        <begin position="1"/>
        <end position="19"/>
    </location>
</feature>
<dbReference type="InterPro" id="IPR030972">
    <property type="entry name" value="UrcA_uranyl"/>
</dbReference>
<dbReference type="RefSeq" id="WP_082667852.1">
    <property type="nucleotide sequence ID" value="NZ_JACIDY010000001.1"/>
</dbReference>
<dbReference type="Proteomes" id="UP000561459">
    <property type="component" value="Unassembled WGS sequence"/>
</dbReference>
<dbReference type="AlphaFoldDB" id="A0A7W6BXN0"/>
<comment type="caution">
    <text evidence="2">The sequence shown here is derived from an EMBL/GenBank/DDBJ whole genome shotgun (WGS) entry which is preliminary data.</text>
</comment>
<gene>
    <name evidence="2" type="ORF">GGR39_000366</name>
</gene>